<proteinExistence type="predicted"/>
<reference evidence="2 3" key="1">
    <citation type="journal article" date="2022" name="bioRxiv">
        <title>Genomics of Preaxostyla Flagellates Illuminates Evolutionary Transitions and the Path Towards Mitochondrial Loss.</title>
        <authorList>
            <person name="Novak L.V.F."/>
            <person name="Treitli S.C."/>
            <person name="Pyrih J."/>
            <person name="Halakuc P."/>
            <person name="Pipaliya S.V."/>
            <person name="Vacek V."/>
            <person name="Brzon O."/>
            <person name="Soukal P."/>
            <person name="Eme L."/>
            <person name="Dacks J.B."/>
            <person name="Karnkowska A."/>
            <person name="Elias M."/>
            <person name="Hampl V."/>
        </authorList>
    </citation>
    <scope>NUCLEOTIDE SEQUENCE [LARGE SCALE GENOMIC DNA]</scope>
    <source>
        <strain evidence="2">NAU3</strain>
        <tissue evidence="2">Gut</tissue>
    </source>
</reference>
<dbReference type="Proteomes" id="UP001281761">
    <property type="component" value="Unassembled WGS sequence"/>
</dbReference>
<dbReference type="InterPro" id="IPR036052">
    <property type="entry name" value="TrpB-like_PALP_sf"/>
</dbReference>
<evidence type="ECO:0000313" key="3">
    <source>
        <dbReference type="Proteomes" id="UP001281761"/>
    </source>
</evidence>
<comment type="caution">
    <text evidence="2">The sequence shown here is derived from an EMBL/GenBank/DDBJ whole genome shotgun (WGS) entry which is preliminary data.</text>
</comment>
<protein>
    <submittedName>
        <fullName evidence="2">Pyridoxal-phosphate dependent enzyme family protein</fullName>
    </submittedName>
</protein>
<evidence type="ECO:0000313" key="2">
    <source>
        <dbReference type="EMBL" id="KAK2964764.1"/>
    </source>
</evidence>
<dbReference type="Pfam" id="PF00291">
    <property type="entry name" value="PALP"/>
    <property type="match status" value="1"/>
</dbReference>
<name>A0ABQ9YLY1_9EUKA</name>
<feature type="domain" description="Tryptophan synthase beta chain-like PALP" evidence="1">
    <location>
        <begin position="95"/>
        <end position="329"/>
    </location>
</feature>
<accession>A0ABQ9YLY1</accession>
<dbReference type="InterPro" id="IPR001926">
    <property type="entry name" value="TrpB-like_PALP"/>
</dbReference>
<sequence length="497" mass="56081">MIDVKNPPINEQVRKKAATLCKEKNILIPTLDQLAHPEKIPQKVKDELKEIGLWDVNPRNLFRVTWKNQPQEKGGLYGEVNALELPSSLTGVKSKIFVMVGKYFPTGCHKVGASFGPLVDRLTRGQFDPTVQKALWPSTGNYCRGGAFNSALLGCQAVAILPAGMSQERFDWLKDIGSEIIATPGTESNVKEIFDKVNELTTTQGDKVIALNQFCDFTNPLWHFNVTGRAMEEVFQKRMPKGSRMAGVFLCQGSAGTLAAADYIKENYPAMKLGVGEAVQCPTLLENGFGDHRIEGIGDKHVPWIHNLRNTDFVASIDDEGAVRLTRLFQTPVGRKVLLKHGVPQETIDKLGYLGISGCANVLGAIKLSKHFEFNERDCVITVATDSFDMYQSRLDELDKTHGPYTELQAECDWFRYIEGVSMENTMECTHQDRRRMHNLKYYTWVEQQGMTSEELNAQWSDDDYWFDRWHANVAFDERVRAFNKLSGMDKNYPAPK</sequence>
<keyword evidence="3" id="KW-1185">Reference proteome</keyword>
<dbReference type="SUPFAM" id="SSF53686">
    <property type="entry name" value="Tryptophan synthase beta subunit-like PLP-dependent enzymes"/>
    <property type="match status" value="1"/>
</dbReference>
<dbReference type="Gene3D" id="3.40.50.1100">
    <property type="match status" value="2"/>
</dbReference>
<dbReference type="PANTHER" id="PTHR10314">
    <property type="entry name" value="CYSTATHIONINE BETA-SYNTHASE"/>
    <property type="match status" value="1"/>
</dbReference>
<organism evidence="2 3">
    <name type="scientific">Blattamonas nauphoetae</name>
    <dbReference type="NCBI Taxonomy" id="2049346"/>
    <lineage>
        <taxon>Eukaryota</taxon>
        <taxon>Metamonada</taxon>
        <taxon>Preaxostyla</taxon>
        <taxon>Oxymonadida</taxon>
        <taxon>Blattamonas</taxon>
    </lineage>
</organism>
<gene>
    <name evidence="2" type="ORF">BLNAU_64</name>
</gene>
<dbReference type="EMBL" id="JARBJD010000001">
    <property type="protein sequence ID" value="KAK2964764.1"/>
    <property type="molecule type" value="Genomic_DNA"/>
</dbReference>
<dbReference type="InterPro" id="IPR050214">
    <property type="entry name" value="Cys_Synth/Cystath_Beta-Synth"/>
</dbReference>
<evidence type="ECO:0000259" key="1">
    <source>
        <dbReference type="Pfam" id="PF00291"/>
    </source>
</evidence>